<comment type="caution">
    <text evidence="9">The sequence shown here is derived from an EMBL/GenBank/DDBJ whole genome shotgun (WGS) entry which is preliminary data.</text>
</comment>
<protein>
    <recommendedName>
        <fullName evidence="6">Peptide methionine sulfoxide reductase MsrB</fullName>
        <ecNumber evidence="6">1.8.4.12</ecNumber>
    </recommendedName>
    <alternativeName>
        <fullName evidence="6">Peptide-methionine (R)-S-oxide reductase</fullName>
    </alternativeName>
</protein>
<feature type="binding site" evidence="6">
    <location>
        <position position="80"/>
    </location>
    <ligand>
        <name>Zn(2+)</name>
        <dbReference type="ChEBI" id="CHEBI:29105"/>
    </ligand>
</feature>
<dbReference type="NCBIfam" id="TIGR00357">
    <property type="entry name" value="peptide-methionine (R)-S-oxide reductase MsrB"/>
    <property type="match status" value="1"/>
</dbReference>
<dbReference type="GO" id="GO:0006979">
    <property type="term" value="P:response to oxidative stress"/>
    <property type="evidence" value="ECO:0007669"/>
    <property type="project" value="InterPro"/>
</dbReference>
<dbReference type="OrthoDB" id="4174719at2"/>
<proteinExistence type="inferred from homology"/>
<evidence type="ECO:0000256" key="4">
    <source>
        <dbReference type="ARBA" id="ARBA00023002"/>
    </source>
</evidence>
<comment type="similarity">
    <text evidence="1 6">Belongs to the MsrB Met sulfoxide reductase family.</text>
</comment>
<evidence type="ECO:0000259" key="8">
    <source>
        <dbReference type="PROSITE" id="PS51790"/>
    </source>
</evidence>
<evidence type="ECO:0000256" key="2">
    <source>
        <dbReference type="ARBA" id="ARBA00022723"/>
    </source>
</evidence>
<comment type="catalytic activity">
    <reaction evidence="5 6">
        <text>L-methionyl-[protein] + [thioredoxin]-disulfide + H2O = L-methionyl-(R)-S-oxide-[protein] + [thioredoxin]-dithiol</text>
        <dbReference type="Rhea" id="RHEA:24164"/>
        <dbReference type="Rhea" id="RHEA-COMP:10698"/>
        <dbReference type="Rhea" id="RHEA-COMP:10700"/>
        <dbReference type="Rhea" id="RHEA-COMP:12313"/>
        <dbReference type="Rhea" id="RHEA-COMP:12314"/>
        <dbReference type="ChEBI" id="CHEBI:15377"/>
        <dbReference type="ChEBI" id="CHEBI:16044"/>
        <dbReference type="ChEBI" id="CHEBI:29950"/>
        <dbReference type="ChEBI" id="CHEBI:45764"/>
        <dbReference type="ChEBI" id="CHEBI:50058"/>
        <dbReference type="EC" id="1.8.4.12"/>
    </reaction>
</comment>
<evidence type="ECO:0000256" key="6">
    <source>
        <dbReference type="HAMAP-Rule" id="MF_01400"/>
    </source>
</evidence>
<feature type="domain" description="MsrB" evidence="8">
    <location>
        <begin position="38"/>
        <end position="160"/>
    </location>
</feature>
<dbReference type="InterPro" id="IPR028427">
    <property type="entry name" value="Met_Sox_Rdtase_MsrB"/>
</dbReference>
<evidence type="ECO:0000313" key="10">
    <source>
        <dbReference type="Proteomes" id="UP000318995"/>
    </source>
</evidence>
<keyword evidence="7" id="KW-0732">Signal</keyword>
<feature type="binding site" evidence="6">
    <location>
        <position position="77"/>
    </location>
    <ligand>
        <name>Zn(2+)</name>
        <dbReference type="ChEBI" id="CHEBI:29105"/>
    </ligand>
</feature>
<comment type="cofactor">
    <cofactor evidence="6">
        <name>Zn(2+)</name>
        <dbReference type="ChEBI" id="CHEBI:29105"/>
    </cofactor>
    <text evidence="6">Binds 1 zinc ion per subunit. The zinc ion is important for the structural integrity of the protein.</text>
</comment>
<evidence type="ECO:0000256" key="7">
    <source>
        <dbReference type="SAM" id="SignalP"/>
    </source>
</evidence>
<feature type="chain" id="PRO_5022860120" description="Peptide methionine sulfoxide reductase MsrB" evidence="7">
    <location>
        <begin position="27"/>
        <end position="167"/>
    </location>
</feature>
<dbReference type="RefSeq" id="WP_146570240.1">
    <property type="nucleotide sequence ID" value="NZ_SJPH01000001.1"/>
</dbReference>
<dbReference type="Proteomes" id="UP000318995">
    <property type="component" value="Unassembled WGS sequence"/>
</dbReference>
<dbReference type="SUPFAM" id="SSF51316">
    <property type="entry name" value="Mss4-like"/>
    <property type="match status" value="1"/>
</dbReference>
<evidence type="ECO:0000313" key="9">
    <source>
        <dbReference type="EMBL" id="TWT48274.1"/>
    </source>
</evidence>
<dbReference type="PANTHER" id="PTHR10173:SF52">
    <property type="entry name" value="METHIONINE-R-SULFOXIDE REDUCTASE B1"/>
    <property type="match status" value="1"/>
</dbReference>
<sequence length="167" mass="18429" precursor="true">MQKYFVFGLAAAGLVAVTGLTLVAVAQESVTATTDWTAIDWKSRLTPDQYYVTRQSGTERPFKNAYWDNTEPGDYHCVCCDLPLYSSDSKYKSGTGWPSFFQPIASGAVAEHEDRGWLMVRIETRCARCDAHLGHVFDDGPQPTGKRYCMNSAALRFVPAETAAAAE</sequence>
<keyword evidence="3 6" id="KW-0862">Zinc</keyword>
<dbReference type="InterPro" id="IPR002579">
    <property type="entry name" value="Met_Sox_Rdtase_MsrB_dom"/>
</dbReference>
<dbReference type="EMBL" id="SJPH01000001">
    <property type="protein sequence ID" value="TWT48274.1"/>
    <property type="molecule type" value="Genomic_DNA"/>
</dbReference>
<name>A0A5C5WC82_9BACT</name>
<dbReference type="PANTHER" id="PTHR10173">
    <property type="entry name" value="METHIONINE SULFOXIDE REDUCTASE"/>
    <property type="match status" value="1"/>
</dbReference>
<dbReference type="EC" id="1.8.4.12" evidence="6"/>
<accession>A0A5C5WC82</accession>
<feature type="binding site" evidence="6">
    <location>
        <position position="129"/>
    </location>
    <ligand>
        <name>Zn(2+)</name>
        <dbReference type="ChEBI" id="CHEBI:29105"/>
    </ligand>
</feature>
<dbReference type="PROSITE" id="PS51790">
    <property type="entry name" value="MSRB"/>
    <property type="match status" value="1"/>
</dbReference>
<reference evidence="9 10" key="1">
    <citation type="submission" date="2019-02" db="EMBL/GenBank/DDBJ databases">
        <title>Deep-cultivation of Planctomycetes and their phenomic and genomic characterization uncovers novel biology.</title>
        <authorList>
            <person name="Wiegand S."/>
            <person name="Jogler M."/>
            <person name="Boedeker C."/>
            <person name="Pinto D."/>
            <person name="Vollmers J."/>
            <person name="Rivas-Marin E."/>
            <person name="Kohn T."/>
            <person name="Peeters S.H."/>
            <person name="Heuer A."/>
            <person name="Rast P."/>
            <person name="Oberbeckmann S."/>
            <person name="Bunk B."/>
            <person name="Jeske O."/>
            <person name="Meyerdierks A."/>
            <person name="Storesund J.E."/>
            <person name="Kallscheuer N."/>
            <person name="Luecker S."/>
            <person name="Lage O.M."/>
            <person name="Pohl T."/>
            <person name="Merkel B.J."/>
            <person name="Hornburger P."/>
            <person name="Mueller R.-W."/>
            <person name="Bruemmer F."/>
            <person name="Labrenz M."/>
            <person name="Spormann A.M."/>
            <person name="Op Den Camp H."/>
            <person name="Overmann J."/>
            <person name="Amann R."/>
            <person name="Jetten M.S.M."/>
            <person name="Mascher T."/>
            <person name="Medema M.H."/>
            <person name="Devos D.P."/>
            <person name="Kaster A.-K."/>
            <person name="Ovreas L."/>
            <person name="Rohde M."/>
            <person name="Galperin M.Y."/>
            <person name="Jogler C."/>
        </authorList>
    </citation>
    <scope>NUCLEOTIDE SEQUENCE [LARGE SCALE GENOMIC DNA]</scope>
    <source>
        <strain evidence="9 10">Pla111</strain>
    </source>
</reference>
<dbReference type="FunFam" id="2.170.150.20:FF:000001">
    <property type="entry name" value="Peptide methionine sulfoxide reductase MsrB"/>
    <property type="match status" value="1"/>
</dbReference>
<evidence type="ECO:0000256" key="3">
    <source>
        <dbReference type="ARBA" id="ARBA00022833"/>
    </source>
</evidence>
<keyword evidence="10" id="KW-1185">Reference proteome</keyword>
<keyword evidence="2 6" id="KW-0479">Metal-binding</keyword>
<dbReference type="Pfam" id="PF01641">
    <property type="entry name" value="SelR"/>
    <property type="match status" value="1"/>
</dbReference>
<dbReference type="AlphaFoldDB" id="A0A5C5WC82"/>
<organism evidence="9 10">
    <name type="scientific">Botrimarina hoheduenensis</name>
    <dbReference type="NCBI Taxonomy" id="2528000"/>
    <lineage>
        <taxon>Bacteria</taxon>
        <taxon>Pseudomonadati</taxon>
        <taxon>Planctomycetota</taxon>
        <taxon>Planctomycetia</taxon>
        <taxon>Pirellulales</taxon>
        <taxon>Lacipirellulaceae</taxon>
        <taxon>Botrimarina</taxon>
    </lineage>
</organism>
<feature type="binding site" evidence="6">
    <location>
        <position position="126"/>
    </location>
    <ligand>
        <name>Zn(2+)</name>
        <dbReference type="ChEBI" id="CHEBI:29105"/>
    </ligand>
</feature>
<dbReference type="Gene3D" id="2.170.150.20">
    <property type="entry name" value="Peptide methionine sulfoxide reductase"/>
    <property type="match status" value="1"/>
</dbReference>
<keyword evidence="4 6" id="KW-0560">Oxidoreductase</keyword>
<dbReference type="GO" id="GO:0033743">
    <property type="term" value="F:peptide-methionine (R)-S-oxide reductase activity"/>
    <property type="evidence" value="ECO:0007669"/>
    <property type="project" value="UniProtKB-UniRule"/>
</dbReference>
<dbReference type="GO" id="GO:0030091">
    <property type="term" value="P:protein repair"/>
    <property type="evidence" value="ECO:0007669"/>
    <property type="project" value="InterPro"/>
</dbReference>
<gene>
    <name evidence="9" type="primary">msrB_1</name>
    <name evidence="6" type="synonym">msrB</name>
    <name evidence="9" type="ORF">Pla111_00350</name>
</gene>
<evidence type="ECO:0000256" key="5">
    <source>
        <dbReference type="ARBA" id="ARBA00048488"/>
    </source>
</evidence>
<feature type="active site" description="Nucleophile" evidence="6">
    <location>
        <position position="149"/>
    </location>
</feature>
<dbReference type="GO" id="GO:0005737">
    <property type="term" value="C:cytoplasm"/>
    <property type="evidence" value="ECO:0007669"/>
    <property type="project" value="TreeGrafter"/>
</dbReference>
<dbReference type="GO" id="GO:0008270">
    <property type="term" value="F:zinc ion binding"/>
    <property type="evidence" value="ECO:0007669"/>
    <property type="project" value="UniProtKB-UniRule"/>
</dbReference>
<dbReference type="HAMAP" id="MF_01400">
    <property type="entry name" value="MsrB"/>
    <property type="match status" value="1"/>
</dbReference>
<evidence type="ECO:0000256" key="1">
    <source>
        <dbReference type="ARBA" id="ARBA00007174"/>
    </source>
</evidence>
<feature type="signal peptide" evidence="7">
    <location>
        <begin position="1"/>
        <end position="26"/>
    </location>
</feature>
<dbReference type="InterPro" id="IPR011057">
    <property type="entry name" value="Mss4-like_sf"/>
</dbReference>